<gene>
    <name evidence="1" type="ORF">HaLaN_18206</name>
</gene>
<dbReference type="Proteomes" id="UP000485058">
    <property type="component" value="Unassembled WGS sequence"/>
</dbReference>
<comment type="caution">
    <text evidence="1">The sequence shown here is derived from an EMBL/GenBank/DDBJ whole genome shotgun (WGS) entry which is preliminary data.</text>
</comment>
<evidence type="ECO:0000313" key="2">
    <source>
        <dbReference type="Proteomes" id="UP000485058"/>
    </source>
</evidence>
<dbReference type="AlphaFoldDB" id="A0A699ZED1"/>
<proteinExistence type="predicted"/>
<reference evidence="1 2" key="1">
    <citation type="submission" date="2020-02" db="EMBL/GenBank/DDBJ databases">
        <title>Draft genome sequence of Haematococcus lacustris strain NIES-144.</title>
        <authorList>
            <person name="Morimoto D."/>
            <person name="Nakagawa S."/>
            <person name="Yoshida T."/>
            <person name="Sawayama S."/>
        </authorList>
    </citation>
    <scope>NUCLEOTIDE SEQUENCE [LARGE SCALE GENOMIC DNA]</scope>
    <source>
        <strain evidence="1 2">NIES-144</strain>
    </source>
</reference>
<sequence>MGCMVLRPRMNPNSQLAATLCAMHSARVAYRRYNTLTASIPYLLGSMESVSLKRELILATFQAAGSQCASCCEKKQWANTGAGCREAAGAATGHHIPLQAVGTTSPDHA</sequence>
<organism evidence="1 2">
    <name type="scientific">Haematococcus lacustris</name>
    <name type="common">Green alga</name>
    <name type="synonym">Haematococcus pluvialis</name>
    <dbReference type="NCBI Taxonomy" id="44745"/>
    <lineage>
        <taxon>Eukaryota</taxon>
        <taxon>Viridiplantae</taxon>
        <taxon>Chlorophyta</taxon>
        <taxon>core chlorophytes</taxon>
        <taxon>Chlorophyceae</taxon>
        <taxon>CS clade</taxon>
        <taxon>Chlamydomonadales</taxon>
        <taxon>Haematococcaceae</taxon>
        <taxon>Haematococcus</taxon>
    </lineage>
</organism>
<evidence type="ECO:0000313" key="1">
    <source>
        <dbReference type="EMBL" id="GFH20993.1"/>
    </source>
</evidence>
<protein>
    <submittedName>
        <fullName evidence="1">Uncharacterized protein</fullName>
    </submittedName>
</protein>
<accession>A0A699ZED1</accession>
<keyword evidence="2" id="KW-1185">Reference proteome</keyword>
<name>A0A699ZED1_HAELA</name>
<dbReference type="EMBL" id="BLLF01001740">
    <property type="protein sequence ID" value="GFH20993.1"/>
    <property type="molecule type" value="Genomic_DNA"/>
</dbReference>